<keyword evidence="2" id="KW-0812">Transmembrane</keyword>
<evidence type="ECO:0000256" key="2">
    <source>
        <dbReference type="SAM" id="Phobius"/>
    </source>
</evidence>
<keyword evidence="2" id="KW-0472">Membrane</keyword>
<feature type="transmembrane region" description="Helical" evidence="2">
    <location>
        <begin position="123"/>
        <end position="139"/>
    </location>
</feature>
<dbReference type="PATRIC" id="fig|665004.4.peg.4185"/>
<protein>
    <submittedName>
        <fullName evidence="3">Membrane protein</fullName>
    </submittedName>
</protein>
<keyword evidence="4" id="KW-1185">Reference proteome</keyword>
<feature type="transmembrane region" description="Helical" evidence="2">
    <location>
        <begin position="145"/>
        <end position="164"/>
    </location>
</feature>
<evidence type="ECO:0000313" key="4">
    <source>
        <dbReference type="Proteomes" id="UP000074382"/>
    </source>
</evidence>
<name>A0A147KCY0_THECS</name>
<dbReference type="InterPro" id="IPR021403">
    <property type="entry name" value="DUF3043"/>
</dbReference>
<feature type="region of interest" description="Disordered" evidence="1">
    <location>
        <begin position="1"/>
        <end position="89"/>
    </location>
</feature>
<feature type="compositionally biased region" description="Basic and acidic residues" evidence="1">
    <location>
        <begin position="67"/>
        <end position="78"/>
    </location>
</feature>
<dbReference type="EMBL" id="LGEM01000157">
    <property type="protein sequence ID" value="KUP95128.1"/>
    <property type="molecule type" value="Genomic_DNA"/>
</dbReference>
<dbReference type="AlphaFoldDB" id="A0A147KCY0"/>
<proteinExistence type="predicted"/>
<dbReference type="Pfam" id="PF11241">
    <property type="entry name" value="DUF3043"/>
    <property type="match status" value="1"/>
</dbReference>
<dbReference type="STRING" id="665004.AC529_19270"/>
<dbReference type="Proteomes" id="UP000074382">
    <property type="component" value="Unassembled WGS sequence"/>
</dbReference>
<organism evidence="3 4">
    <name type="scientific">Thermobifida cellulosilytica TB100</name>
    <dbReference type="NCBI Taxonomy" id="665004"/>
    <lineage>
        <taxon>Bacteria</taxon>
        <taxon>Bacillati</taxon>
        <taxon>Actinomycetota</taxon>
        <taxon>Actinomycetes</taxon>
        <taxon>Streptosporangiales</taxon>
        <taxon>Nocardiopsidaceae</taxon>
        <taxon>Thermobifida</taxon>
    </lineage>
</organism>
<feature type="compositionally biased region" description="Basic and acidic residues" evidence="1">
    <location>
        <begin position="50"/>
        <end position="60"/>
    </location>
</feature>
<comment type="caution">
    <text evidence="3">The sequence shown here is derived from an EMBL/GenBank/DDBJ whole genome shotgun (WGS) entry which is preliminary data.</text>
</comment>
<sequence>MSSGYPDGVFRRRSASAPQEQVMSNSTQSETDQAPTRKGYSPKKGVPTPKRKEAAQELRRPLSAPRTRREAYRQLRERERRRRQRERAGLVKPEDRYIRPQDLGAARALARDYVDSRRSVSEFFLYFSLAIIVLLFLPLVEVQLFVTYVVWPMMIVTLIVEGFFTARRVKKLVAEHYPKETENVRGAGMYAVMRQMQIRRLRLPKPRVNVGDDFLAKHRR</sequence>
<feature type="compositionally biased region" description="Polar residues" evidence="1">
    <location>
        <begin position="16"/>
        <end position="34"/>
    </location>
</feature>
<keyword evidence="2" id="KW-1133">Transmembrane helix</keyword>
<evidence type="ECO:0000256" key="1">
    <source>
        <dbReference type="SAM" id="MobiDB-lite"/>
    </source>
</evidence>
<gene>
    <name evidence="3" type="ORF">AC529_19270</name>
</gene>
<accession>A0A147KCY0</accession>
<evidence type="ECO:0000313" key="3">
    <source>
        <dbReference type="EMBL" id="KUP95128.1"/>
    </source>
</evidence>
<reference evidence="4" key="1">
    <citation type="journal article" date="2017" name="Acta Aliment.">
        <title>Plant polysaccharide degrading enzyme system of Thermpbifida cellulosilytica TB100 revealed by de novo genome project data.</title>
        <authorList>
            <person name="Toth A."/>
            <person name="Baka E."/>
            <person name="Luzics S."/>
            <person name="Bata-Vidacs I."/>
            <person name="Nagy I."/>
            <person name="Balint B."/>
            <person name="Herceg R."/>
            <person name="Olasz F."/>
            <person name="Wilk T."/>
            <person name="Nagy T."/>
            <person name="Kriszt B."/>
            <person name="Nagy I."/>
            <person name="Kukolya J."/>
        </authorList>
    </citation>
    <scope>NUCLEOTIDE SEQUENCE [LARGE SCALE GENOMIC DNA]</scope>
    <source>
        <strain evidence="4">TB100</strain>
    </source>
</reference>